<evidence type="ECO:0000256" key="1">
    <source>
        <dbReference type="SAM" id="SignalP"/>
    </source>
</evidence>
<organism evidence="2 3">
    <name type="scientific">Flaviflagellibacter deserti</name>
    <dbReference type="NCBI Taxonomy" id="2267266"/>
    <lineage>
        <taxon>Bacteria</taxon>
        <taxon>Pseudomonadati</taxon>
        <taxon>Pseudomonadota</taxon>
        <taxon>Alphaproteobacteria</taxon>
        <taxon>Hyphomicrobiales</taxon>
        <taxon>Flaviflagellibacter</taxon>
    </lineage>
</organism>
<gene>
    <name evidence="2" type="ORF">ACFPFW_12395</name>
</gene>
<dbReference type="Proteomes" id="UP001595796">
    <property type="component" value="Unassembled WGS sequence"/>
</dbReference>
<proteinExistence type="predicted"/>
<evidence type="ECO:0000313" key="2">
    <source>
        <dbReference type="EMBL" id="MFC5068809.1"/>
    </source>
</evidence>
<sequence>MIRQSLLVGALAFGASQAAAHSWYDYDCCSDRDCKPISKDDVKAGDNGWRILATKEVIPYTSVRRSPDGQFHRCTKAFDPASTVKWDVTICLYVPDQGS</sequence>
<name>A0ABV9Z2M1_9HYPH</name>
<keyword evidence="3" id="KW-1185">Reference proteome</keyword>
<feature type="signal peptide" evidence="1">
    <location>
        <begin position="1"/>
        <end position="20"/>
    </location>
</feature>
<comment type="caution">
    <text evidence="2">The sequence shown here is derived from an EMBL/GenBank/DDBJ whole genome shotgun (WGS) entry which is preliminary data.</text>
</comment>
<accession>A0ABV9Z2M1</accession>
<keyword evidence="1" id="KW-0732">Signal</keyword>
<dbReference type="EMBL" id="JBHSJF010000006">
    <property type="protein sequence ID" value="MFC5068809.1"/>
    <property type="molecule type" value="Genomic_DNA"/>
</dbReference>
<protein>
    <submittedName>
        <fullName evidence="2">Uncharacterized protein</fullName>
    </submittedName>
</protein>
<feature type="chain" id="PRO_5047539860" evidence="1">
    <location>
        <begin position="21"/>
        <end position="99"/>
    </location>
</feature>
<dbReference type="RefSeq" id="WP_114956008.1">
    <property type="nucleotide sequence ID" value="NZ_JBHSJF010000006.1"/>
</dbReference>
<reference evidence="3" key="1">
    <citation type="journal article" date="2019" name="Int. J. Syst. Evol. Microbiol.">
        <title>The Global Catalogue of Microorganisms (GCM) 10K type strain sequencing project: providing services to taxonomists for standard genome sequencing and annotation.</title>
        <authorList>
            <consortium name="The Broad Institute Genomics Platform"/>
            <consortium name="The Broad Institute Genome Sequencing Center for Infectious Disease"/>
            <person name="Wu L."/>
            <person name="Ma J."/>
        </authorList>
    </citation>
    <scope>NUCLEOTIDE SEQUENCE [LARGE SCALE GENOMIC DNA]</scope>
    <source>
        <strain evidence="3">CGMCC 1.16444</strain>
    </source>
</reference>
<evidence type="ECO:0000313" key="3">
    <source>
        <dbReference type="Proteomes" id="UP001595796"/>
    </source>
</evidence>